<dbReference type="GO" id="GO:0016020">
    <property type="term" value="C:membrane"/>
    <property type="evidence" value="ECO:0007669"/>
    <property type="project" value="UniProtKB-SubCell"/>
</dbReference>
<proteinExistence type="inferred from homology"/>
<dbReference type="GO" id="GO:0016125">
    <property type="term" value="P:sterol metabolic process"/>
    <property type="evidence" value="ECO:0007669"/>
    <property type="project" value="TreeGrafter"/>
</dbReference>
<dbReference type="PANTHER" id="PTHR24286:SF217">
    <property type="entry name" value="OS07G0520300 PROTEIN"/>
    <property type="match status" value="1"/>
</dbReference>
<accession>A0AAN8UM46</accession>
<comment type="subcellular location">
    <subcellularLocation>
        <location evidence="1">Membrane</location>
        <topology evidence="1">Single-pass membrane protein</topology>
    </subcellularLocation>
</comment>
<dbReference type="Gene3D" id="1.10.630.10">
    <property type="entry name" value="Cytochrome P450"/>
    <property type="match status" value="2"/>
</dbReference>
<evidence type="ECO:0000313" key="10">
    <source>
        <dbReference type="Proteomes" id="UP001370490"/>
    </source>
</evidence>
<dbReference type="PROSITE" id="PS00086">
    <property type="entry name" value="CYTOCHROME_P450"/>
    <property type="match status" value="1"/>
</dbReference>
<dbReference type="FunFam" id="1.10.630.10:FF:000209">
    <property type="entry name" value="Os07g0491800 protein"/>
    <property type="match status" value="1"/>
</dbReference>
<dbReference type="CDD" id="cd11043">
    <property type="entry name" value="CYP90-like"/>
    <property type="match status" value="1"/>
</dbReference>
<keyword evidence="8" id="KW-0472">Membrane</keyword>
<dbReference type="PRINTS" id="PR00463">
    <property type="entry name" value="EP450I"/>
</dbReference>
<keyword evidence="7" id="KW-0560">Oxidoreductase</keyword>
<reference evidence="9 10" key="1">
    <citation type="submission" date="2023-12" db="EMBL/GenBank/DDBJ databases">
        <title>A high-quality genome assembly for Dillenia turbinata (Dilleniales).</title>
        <authorList>
            <person name="Chanderbali A."/>
        </authorList>
    </citation>
    <scope>NUCLEOTIDE SEQUENCE [LARGE SCALE GENOMIC DNA]</scope>
    <source>
        <strain evidence="9">LSX21</strain>
        <tissue evidence="9">Leaf</tissue>
    </source>
</reference>
<keyword evidence="5 6" id="KW-0408">Iron</keyword>
<keyword evidence="7" id="KW-0503">Monooxygenase</keyword>
<name>A0AAN8UM46_9MAGN</name>
<dbReference type="InterPro" id="IPR017972">
    <property type="entry name" value="Cyt_P450_CS"/>
</dbReference>
<dbReference type="GO" id="GO:0020037">
    <property type="term" value="F:heme binding"/>
    <property type="evidence" value="ECO:0007669"/>
    <property type="project" value="InterPro"/>
</dbReference>
<dbReference type="GO" id="GO:0005506">
    <property type="term" value="F:iron ion binding"/>
    <property type="evidence" value="ECO:0007669"/>
    <property type="project" value="InterPro"/>
</dbReference>
<evidence type="ECO:0000256" key="5">
    <source>
        <dbReference type="ARBA" id="ARBA00023004"/>
    </source>
</evidence>
<comment type="cofactor">
    <cofactor evidence="6">
        <name>heme</name>
        <dbReference type="ChEBI" id="CHEBI:30413"/>
    </cofactor>
</comment>
<evidence type="ECO:0000256" key="8">
    <source>
        <dbReference type="SAM" id="Phobius"/>
    </source>
</evidence>
<evidence type="ECO:0000256" key="1">
    <source>
        <dbReference type="ARBA" id="ARBA00004167"/>
    </source>
</evidence>
<keyword evidence="10" id="KW-1185">Reference proteome</keyword>
<evidence type="ECO:0000256" key="6">
    <source>
        <dbReference type="PIRSR" id="PIRSR602401-1"/>
    </source>
</evidence>
<dbReference type="InterPro" id="IPR001128">
    <property type="entry name" value="Cyt_P450"/>
</dbReference>
<dbReference type="AlphaFoldDB" id="A0AAN8UM46"/>
<dbReference type="PRINTS" id="PR00385">
    <property type="entry name" value="P450"/>
</dbReference>
<dbReference type="Pfam" id="PF00067">
    <property type="entry name" value="p450"/>
    <property type="match status" value="1"/>
</dbReference>
<protein>
    <submittedName>
        <fullName evidence="9">Cytochrome P450</fullName>
    </submittedName>
</protein>
<sequence>MITNIITFALLLLPIFILLIKKKRESSKRLPPGSLGIPIIGHSLQFFRSMRTNTTDKWLKERVEKCGPVSKLSLLGKPTLFIYGQDANKFIFGRGATSLGNNQPPSVQRVMGQRNLLELSGEDHKRVRGALMSFLTPNSLKQYVGKMDEIIKKHLEMHWHGKQTVTKFHALRPESRRFLSPAVCWGRSAKDSSADKVKTDGLEVWPLMRTLTFDIMCSLLMGVEKGAYRDELVKLFEDLMDGVWSIPINLPFTRYNRSLQASTKIQILLKGLLNKKRIELEQRRIFPHHDLISSLLSIKDDDGENVMTEKEIIENVMLVMVGGHDTSSILLTFLVRLLGSDPSVYAAILQEQKEIAKSKASGELLAWEDLSKMKYTWNVAMETLRTIPPIIGNFRTVLEDIQYDGYLIPKGWQVFWAASMTHMDNNIFPNPSKFDPSRFKNQAAIPPYSFVAFGGGPRVCPGYEFAKVETLVAIHYFVTRFTWKLCCDDLFMRDPLPVPTAGLPIQITPKKEI</sequence>
<evidence type="ECO:0000313" key="9">
    <source>
        <dbReference type="EMBL" id="KAK6918050.1"/>
    </source>
</evidence>
<dbReference type="SUPFAM" id="SSF48264">
    <property type="entry name" value="Cytochrome P450"/>
    <property type="match status" value="1"/>
</dbReference>
<dbReference type="InterPro" id="IPR002401">
    <property type="entry name" value="Cyt_P450_E_grp-I"/>
</dbReference>
<dbReference type="PANTHER" id="PTHR24286">
    <property type="entry name" value="CYTOCHROME P450 26"/>
    <property type="match status" value="1"/>
</dbReference>
<keyword evidence="4 8" id="KW-1133">Transmembrane helix</keyword>
<dbReference type="InterPro" id="IPR036396">
    <property type="entry name" value="Cyt_P450_sf"/>
</dbReference>
<evidence type="ECO:0000256" key="2">
    <source>
        <dbReference type="ARBA" id="ARBA00022692"/>
    </source>
</evidence>
<dbReference type="Proteomes" id="UP001370490">
    <property type="component" value="Unassembled WGS sequence"/>
</dbReference>
<gene>
    <name evidence="9" type="ORF">RJ641_016472</name>
</gene>
<dbReference type="EMBL" id="JBAMMX010000022">
    <property type="protein sequence ID" value="KAK6918050.1"/>
    <property type="molecule type" value="Genomic_DNA"/>
</dbReference>
<organism evidence="9 10">
    <name type="scientific">Dillenia turbinata</name>
    <dbReference type="NCBI Taxonomy" id="194707"/>
    <lineage>
        <taxon>Eukaryota</taxon>
        <taxon>Viridiplantae</taxon>
        <taxon>Streptophyta</taxon>
        <taxon>Embryophyta</taxon>
        <taxon>Tracheophyta</taxon>
        <taxon>Spermatophyta</taxon>
        <taxon>Magnoliopsida</taxon>
        <taxon>eudicotyledons</taxon>
        <taxon>Gunneridae</taxon>
        <taxon>Pentapetalae</taxon>
        <taxon>Dilleniales</taxon>
        <taxon>Dilleniaceae</taxon>
        <taxon>Dillenia</taxon>
    </lineage>
</organism>
<evidence type="ECO:0000256" key="7">
    <source>
        <dbReference type="RuleBase" id="RU000461"/>
    </source>
</evidence>
<keyword evidence="2 8" id="KW-0812">Transmembrane</keyword>
<comment type="caution">
    <text evidence="9">The sequence shown here is derived from an EMBL/GenBank/DDBJ whole genome shotgun (WGS) entry which is preliminary data.</text>
</comment>
<feature type="transmembrane region" description="Helical" evidence="8">
    <location>
        <begin position="6"/>
        <end position="21"/>
    </location>
</feature>
<comment type="similarity">
    <text evidence="7">Belongs to the cytochrome P450 family.</text>
</comment>
<evidence type="ECO:0000256" key="3">
    <source>
        <dbReference type="ARBA" id="ARBA00022723"/>
    </source>
</evidence>
<keyword evidence="3 6" id="KW-0479">Metal-binding</keyword>
<dbReference type="GO" id="GO:0016705">
    <property type="term" value="F:oxidoreductase activity, acting on paired donors, with incorporation or reduction of molecular oxygen"/>
    <property type="evidence" value="ECO:0007669"/>
    <property type="project" value="InterPro"/>
</dbReference>
<evidence type="ECO:0000256" key="4">
    <source>
        <dbReference type="ARBA" id="ARBA00022989"/>
    </source>
</evidence>
<feature type="binding site" description="axial binding residue" evidence="6">
    <location>
        <position position="460"/>
    </location>
    <ligand>
        <name>heme</name>
        <dbReference type="ChEBI" id="CHEBI:30413"/>
    </ligand>
    <ligandPart>
        <name>Fe</name>
        <dbReference type="ChEBI" id="CHEBI:18248"/>
    </ligandPart>
</feature>
<dbReference type="GO" id="GO:0004497">
    <property type="term" value="F:monooxygenase activity"/>
    <property type="evidence" value="ECO:0007669"/>
    <property type="project" value="UniProtKB-KW"/>
</dbReference>
<keyword evidence="6 7" id="KW-0349">Heme</keyword>